<dbReference type="Proteomes" id="UP001345963">
    <property type="component" value="Unassembled WGS sequence"/>
</dbReference>
<evidence type="ECO:0000256" key="1">
    <source>
        <dbReference type="ARBA" id="ARBA00004370"/>
    </source>
</evidence>
<dbReference type="PANTHER" id="PTHR24100">
    <property type="entry name" value="BUTYROPHILIN"/>
    <property type="match status" value="1"/>
</dbReference>
<evidence type="ECO:0000313" key="7">
    <source>
        <dbReference type="Proteomes" id="UP001345963"/>
    </source>
</evidence>
<protein>
    <recommendedName>
        <fullName evidence="5">Ig-like domain-containing protein</fullName>
    </recommendedName>
</protein>
<organism evidence="6 7">
    <name type="scientific">Ataeniobius toweri</name>
    <dbReference type="NCBI Taxonomy" id="208326"/>
    <lineage>
        <taxon>Eukaryota</taxon>
        <taxon>Metazoa</taxon>
        <taxon>Chordata</taxon>
        <taxon>Craniata</taxon>
        <taxon>Vertebrata</taxon>
        <taxon>Euteleostomi</taxon>
        <taxon>Actinopterygii</taxon>
        <taxon>Neopterygii</taxon>
        <taxon>Teleostei</taxon>
        <taxon>Neoteleostei</taxon>
        <taxon>Acanthomorphata</taxon>
        <taxon>Ovalentaria</taxon>
        <taxon>Atherinomorphae</taxon>
        <taxon>Cyprinodontiformes</taxon>
        <taxon>Goodeidae</taxon>
        <taxon>Ataeniobius</taxon>
    </lineage>
</organism>
<feature type="transmembrane region" description="Helical" evidence="4">
    <location>
        <begin position="285"/>
        <end position="304"/>
    </location>
</feature>
<dbReference type="PANTHER" id="PTHR24100:SF151">
    <property type="entry name" value="ICOS LIGAND"/>
    <property type="match status" value="1"/>
</dbReference>
<dbReference type="InterPro" id="IPR013106">
    <property type="entry name" value="Ig_V-set"/>
</dbReference>
<reference evidence="6 7" key="1">
    <citation type="submission" date="2021-07" db="EMBL/GenBank/DDBJ databases">
        <authorList>
            <person name="Palmer J.M."/>
        </authorList>
    </citation>
    <scope>NUCLEOTIDE SEQUENCE [LARGE SCALE GENOMIC DNA]</scope>
    <source>
        <strain evidence="6 7">AT_MEX2019</strain>
        <tissue evidence="6">Muscle</tissue>
    </source>
</reference>
<keyword evidence="4" id="KW-0812">Transmembrane</keyword>
<evidence type="ECO:0000256" key="4">
    <source>
        <dbReference type="SAM" id="Phobius"/>
    </source>
</evidence>
<dbReference type="InterPro" id="IPR053896">
    <property type="entry name" value="BTN3A2-like_Ig-C"/>
</dbReference>
<dbReference type="InterPro" id="IPR036179">
    <property type="entry name" value="Ig-like_dom_sf"/>
</dbReference>
<evidence type="ECO:0000313" key="6">
    <source>
        <dbReference type="EMBL" id="MED6249293.1"/>
    </source>
</evidence>
<dbReference type="InterPro" id="IPR050504">
    <property type="entry name" value="IgSF_BTN/MOG"/>
</dbReference>
<evidence type="ECO:0000256" key="3">
    <source>
        <dbReference type="ARBA" id="ARBA00023319"/>
    </source>
</evidence>
<dbReference type="SUPFAM" id="SSF48726">
    <property type="entry name" value="Immunoglobulin"/>
    <property type="match status" value="1"/>
</dbReference>
<dbReference type="Pfam" id="PF22705">
    <property type="entry name" value="C2-set_3"/>
    <property type="match status" value="1"/>
</dbReference>
<evidence type="ECO:0000259" key="5">
    <source>
        <dbReference type="PROSITE" id="PS50835"/>
    </source>
</evidence>
<evidence type="ECO:0000256" key="2">
    <source>
        <dbReference type="ARBA" id="ARBA00023136"/>
    </source>
</evidence>
<keyword evidence="7" id="KW-1185">Reference proteome</keyword>
<name>A0ABU7BG80_9TELE</name>
<proteinExistence type="predicted"/>
<dbReference type="InterPro" id="IPR013783">
    <property type="entry name" value="Ig-like_fold"/>
</dbReference>
<keyword evidence="2 4" id="KW-0472">Membrane</keyword>
<dbReference type="InterPro" id="IPR003599">
    <property type="entry name" value="Ig_sub"/>
</dbReference>
<dbReference type="Pfam" id="PF07686">
    <property type="entry name" value="V-set"/>
    <property type="match status" value="1"/>
</dbReference>
<dbReference type="PROSITE" id="PS50835">
    <property type="entry name" value="IG_LIKE"/>
    <property type="match status" value="1"/>
</dbReference>
<keyword evidence="3" id="KW-0393">Immunoglobulin domain</keyword>
<dbReference type="InterPro" id="IPR007110">
    <property type="entry name" value="Ig-like_dom"/>
</dbReference>
<keyword evidence="4" id="KW-1133">Transmembrane helix</keyword>
<comment type="caution">
    <text evidence="6">The sequence shown here is derived from an EMBL/GenBank/DDBJ whole genome shotgun (WGS) entry which is preliminary data.</text>
</comment>
<feature type="domain" description="Ig-like" evidence="5">
    <location>
        <begin position="80"/>
        <end position="161"/>
    </location>
</feature>
<dbReference type="SMART" id="SM00409">
    <property type="entry name" value="IG"/>
    <property type="match status" value="1"/>
</dbReference>
<dbReference type="Gene3D" id="2.60.40.10">
    <property type="entry name" value="Immunoglobulins"/>
    <property type="match status" value="2"/>
</dbReference>
<comment type="subcellular location">
    <subcellularLocation>
        <location evidence="1">Membrane</location>
    </subcellularLocation>
</comment>
<sequence>MSDFLIPTPGLLNYFLWHSCKRALYLVHLTCFCSKEKQIEDLIIESSDSTKMYQHLFLALFFKDVLSAHVQAKQVVAYAGGNVILPCSSISASDDIPTVEWSKEGLKPDVVYLYRDGCETFEMKNPDFEYRTNLVMREVKNGKVSLRISSVKPLDAGTYQCLRLWKNGTREMTKVELVVVAASDPKLAVVSVDRGRMKVECEARCWLPPPLMMILDDEGNSLTNEKPEQHKITGGCYNMKQTAILQTPMSRVICRVHQQTIKQSKTAEILIPAHWMESKANSTGITVFITVVVCLFLFASCVLCRRKIVYSSCVSTSPWHR</sequence>
<accession>A0ABU7BG80</accession>
<gene>
    <name evidence="6" type="ORF">ATANTOWER_012045</name>
</gene>
<dbReference type="EMBL" id="JAHUTI010051756">
    <property type="protein sequence ID" value="MED6249293.1"/>
    <property type="molecule type" value="Genomic_DNA"/>
</dbReference>